<dbReference type="AlphaFoldDB" id="A0A7W5DSL3"/>
<evidence type="ECO:0000313" key="1">
    <source>
        <dbReference type="EMBL" id="MBB3188317.1"/>
    </source>
</evidence>
<accession>A0A7W5DSL3</accession>
<sequence>MDIRELQNGNWVLHNGERATVLGFDHNVNPPKPIQLNDSKYYGENEIGPMPLDEELLIELEFTVVPTGYSRGSLLLDVPVNGSYSILQNPITDPNLHQPIRYVHTLQNLLLAIDSQNS</sequence>
<dbReference type="RefSeq" id="WP_183414076.1">
    <property type="nucleotide sequence ID" value="NZ_JACHYB010000002.1"/>
</dbReference>
<evidence type="ECO:0000313" key="2">
    <source>
        <dbReference type="Proteomes" id="UP000544222"/>
    </source>
</evidence>
<dbReference type="Proteomes" id="UP000544222">
    <property type="component" value="Unassembled WGS sequence"/>
</dbReference>
<name>A0A7W5DSL3_9PORP</name>
<proteinExistence type="predicted"/>
<comment type="caution">
    <text evidence="1">The sequence shown here is derived from an EMBL/GenBank/DDBJ whole genome shotgun (WGS) entry which is preliminary data.</text>
</comment>
<protein>
    <submittedName>
        <fullName evidence="1">Uncharacterized protein</fullName>
    </submittedName>
</protein>
<gene>
    <name evidence="1" type="ORF">FHX64_002515</name>
</gene>
<keyword evidence="2" id="KW-1185">Reference proteome</keyword>
<organism evidence="1 2">
    <name type="scientific">Microbacter margulisiae</name>
    <dbReference type="NCBI Taxonomy" id="1350067"/>
    <lineage>
        <taxon>Bacteria</taxon>
        <taxon>Pseudomonadati</taxon>
        <taxon>Bacteroidota</taxon>
        <taxon>Bacteroidia</taxon>
        <taxon>Bacteroidales</taxon>
        <taxon>Porphyromonadaceae</taxon>
        <taxon>Microbacter</taxon>
    </lineage>
</organism>
<dbReference type="EMBL" id="JACHYB010000002">
    <property type="protein sequence ID" value="MBB3188317.1"/>
    <property type="molecule type" value="Genomic_DNA"/>
</dbReference>
<reference evidence="1 2" key="1">
    <citation type="submission" date="2020-08" db="EMBL/GenBank/DDBJ databases">
        <title>Genomic Encyclopedia of Type Strains, Phase IV (KMG-IV): sequencing the most valuable type-strain genomes for metagenomic binning, comparative biology and taxonomic classification.</title>
        <authorList>
            <person name="Goeker M."/>
        </authorList>
    </citation>
    <scope>NUCLEOTIDE SEQUENCE [LARGE SCALE GENOMIC DNA]</scope>
    <source>
        <strain evidence="1 2">DSM 27471</strain>
    </source>
</reference>